<reference evidence="2 3" key="1">
    <citation type="journal article" date="2010" name="Science">
        <title>Genomic comparison of the ants Camponotus floridanus and Harpegnathos saltator.</title>
        <authorList>
            <person name="Bonasio R."/>
            <person name="Zhang G."/>
            <person name="Ye C."/>
            <person name="Mutti N.S."/>
            <person name="Fang X."/>
            <person name="Qin N."/>
            <person name="Donahue G."/>
            <person name="Yang P."/>
            <person name="Li Q."/>
            <person name="Li C."/>
            <person name="Zhang P."/>
            <person name="Huang Z."/>
            <person name="Berger S.L."/>
            <person name="Reinberg D."/>
            <person name="Wang J."/>
            <person name="Liebig J."/>
        </authorList>
    </citation>
    <scope>NUCLEOTIDE SEQUENCE [LARGE SCALE GENOMIC DNA]</scope>
    <source>
        <strain evidence="3">C129</strain>
    </source>
</reference>
<dbReference type="PANTHER" id="PTHR47326:SF1">
    <property type="entry name" value="HTH PSQ-TYPE DOMAIN-CONTAINING PROTEIN"/>
    <property type="match status" value="1"/>
</dbReference>
<feature type="non-terminal residue" evidence="2">
    <location>
        <position position="118"/>
    </location>
</feature>
<evidence type="ECO:0000313" key="3">
    <source>
        <dbReference type="Proteomes" id="UP000000311"/>
    </source>
</evidence>
<dbReference type="InterPro" id="IPR032135">
    <property type="entry name" value="DUF4817"/>
</dbReference>
<accession>E2AKV0</accession>
<name>E2AKV0_CAMFO</name>
<dbReference type="InParanoid" id="E2AKV0"/>
<dbReference type="OMA" id="YQNHESG"/>
<sequence length="118" mass="13737">MGRYTLEQNWEILKTYFQSGESSIQTVRNFRGKFGRNEMPSTQFVDQFVKRIRQTGSLLDKATRSRTRPVRSTENIAAVAQSVLEQPSTSTRHRSQNMNISRTSLRRILHKDLGMKPY</sequence>
<dbReference type="PANTHER" id="PTHR47326">
    <property type="entry name" value="TRANSPOSABLE ELEMENT TC3 TRANSPOSASE-LIKE PROTEIN"/>
    <property type="match status" value="1"/>
</dbReference>
<evidence type="ECO:0000313" key="2">
    <source>
        <dbReference type="EMBL" id="EFN65939.1"/>
    </source>
</evidence>
<feature type="domain" description="DUF4817" evidence="1">
    <location>
        <begin position="5"/>
        <end position="58"/>
    </location>
</feature>
<dbReference type="EMBL" id="GL440413">
    <property type="protein sequence ID" value="EFN65939.1"/>
    <property type="molecule type" value="Genomic_DNA"/>
</dbReference>
<dbReference type="Proteomes" id="UP000000311">
    <property type="component" value="Unassembled WGS sequence"/>
</dbReference>
<proteinExistence type="predicted"/>
<keyword evidence="3" id="KW-1185">Reference proteome</keyword>
<evidence type="ECO:0000259" key="1">
    <source>
        <dbReference type="Pfam" id="PF16087"/>
    </source>
</evidence>
<protein>
    <recommendedName>
        <fullName evidence="1">DUF4817 domain-containing protein</fullName>
    </recommendedName>
</protein>
<organism evidence="3">
    <name type="scientific">Camponotus floridanus</name>
    <name type="common">Florida carpenter ant</name>
    <dbReference type="NCBI Taxonomy" id="104421"/>
    <lineage>
        <taxon>Eukaryota</taxon>
        <taxon>Metazoa</taxon>
        <taxon>Ecdysozoa</taxon>
        <taxon>Arthropoda</taxon>
        <taxon>Hexapoda</taxon>
        <taxon>Insecta</taxon>
        <taxon>Pterygota</taxon>
        <taxon>Neoptera</taxon>
        <taxon>Endopterygota</taxon>
        <taxon>Hymenoptera</taxon>
        <taxon>Apocrita</taxon>
        <taxon>Aculeata</taxon>
        <taxon>Formicoidea</taxon>
        <taxon>Formicidae</taxon>
        <taxon>Formicinae</taxon>
        <taxon>Camponotus</taxon>
    </lineage>
</organism>
<gene>
    <name evidence="2" type="ORF">EAG_08131</name>
</gene>
<dbReference type="Pfam" id="PF16087">
    <property type="entry name" value="DUF4817"/>
    <property type="match status" value="1"/>
</dbReference>
<dbReference type="AlphaFoldDB" id="E2AKV0"/>